<evidence type="ECO:0000256" key="1">
    <source>
        <dbReference type="ARBA" id="ARBA00004994"/>
    </source>
</evidence>
<evidence type="ECO:0000256" key="9">
    <source>
        <dbReference type="ARBA" id="ARBA00048793"/>
    </source>
</evidence>
<dbReference type="OrthoDB" id="8555723at2"/>
<dbReference type="EMBL" id="VLTJ01000024">
    <property type="protein sequence ID" value="TSH94460.1"/>
    <property type="molecule type" value="Genomic_DNA"/>
</dbReference>
<dbReference type="InterPro" id="IPR008927">
    <property type="entry name" value="6-PGluconate_DH-like_C_sf"/>
</dbReference>
<protein>
    <recommendedName>
        <fullName evidence="4 10">2-dehydropantoate 2-reductase</fullName>
        <ecNumber evidence="3 10">1.1.1.169</ecNumber>
    </recommendedName>
    <alternativeName>
        <fullName evidence="8 10">Ketopantoate reductase</fullName>
    </alternativeName>
</protein>
<evidence type="ECO:0000259" key="11">
    <source>
        <dbReference type="Pfam" id="PF02558"/>
    </source>
</evidence>
<evidence type="ECO:0000256" key="6">
    <source>
        <dbReference type="ARBA" id="ARBA00022857"/>
    </source>
</evidence>
<dbReference type="Pfam" id="PF02558">
    <property type="entry name" value="ApbA"/>
    <property type="match status" value="1"/>
</dbReference>
<dbReference type="EC" id="1.1.1.169" evidence="3 10"/>
<evidence type="ECO:0000256" key="7">
    <source>
        <dbReference type="ARBA" id="ARBA00023002"/>
    </source>
</evidence>
<dbReference type="RefSeq" id="WP_143948521.1">
    <property type="nucleotide sequence ID" value="NZ_BAABMB010000001.1"/>
</dbReference>
<dbReference type="InterPro" id="IPR003710">
    <property type="entry name" value="ApbA"/>
</dbReference>
<gene>
    <name evidence="13" type="ORF">FOZ76_12085</name>
</gene>
<dbReference type="InterPro" id="IPR013752">
    <property type="entry name" value="KPA_reductase"/>
</dbReference>
<evidence type="ECO:0000256" key="10">
    <source>
        <dbReference type="RuleBase" id="RU362068"/>
    </source>
</evidence>
<dbReference type="PANTHER" id="PTHR21708">
    <property type="entry name" value="PROBABLE 2-DEHYDROPANTOATE 2-REDUCTASE"/>
    <property type="match status" value="1"/>
</dbReference>
<dbReference type="UniPathway" id="UPA00028">
    <property type="reaction ID" value="UER00004"/>
</dbReference>
<dbReference type="SUPFAM" id="SSF48179">
    <property type="entry name" value="6-phosphogluconate dehydrogenase C-terminal domain-like"/>
    <property type="match status" value="1"/>
</dbReference>
<dbReference type="InterPro" id="IPR013328">
    <property type="entry name" value="6PGD_dom2"/>
</dbReference>
<comment type="caution">
    <text evidence="13">The sequence shown here is derived from an EMBL/GenBank/DDBJ whole genome shotgun (WGS) entry which is preliminary data.</text>
</comment>
<comment type="pathway">
    <text evidence="1 10">Cofactor biosynthesis; (R)-pantothenate biosynthesis; (R)-pantoate from 3-methyl-2-oxobutanoate: step 2/2.</text>
</comment>
<reference evidence="13 14" key="1">
    <citation type="submission" date="2019-07" db="EMBL/GenBank/DDBJ databases">
        <title>Qingshengfaniella alkalisoli gen. nov., sp. nov., isolated from saline soil.</title>
        <authorList>
            <person name="Xu L."/>
            <person name="Huang X.-X."/>
            <person name="Sun J.-Q."/>
        </authorList>
    </citation>
    <scope>NUCLEOTIDE SEQUENCE [LARGE SCALE GENOMIC DNA]</scope>
    <source>
        <strain evidence="13 14">DSM 27279</strain>
    </source>
</reference>
<evidence type="ECO:0000256" key="5">
    <source>
        <dbReference type="ARBA" id="ARBA00022655"/>
    </source>
</evidence>
<feature type="domain" description="Ketopantoate reductase C-terminal" evidence="12">
    <location>
        <begin position="172"/>
        <end position="293"/>
    </location>
</feature>
<organism evidence="13 14">
    <name type="scientific">Verticiella sediminum</name>
    <dbReference type="NCBI Taxonomy" id="1247510"/>
    <lineage>
        <taxon>Bacteria</taxon>
        <taxon>Pseudomonadati</taxon>
        <taxon>Pseudomonadota</taxon>
        <taxon>Betaproteobacteria</taxon>
        <taxon>Burkholderiales</taxon>
        <taxon>Alcaligenaceae</taxon>
        <taxon>Verticiella</taxon>
    </lineage>
</organism>
<dbReference type="GO" id="GO:0005737">
    <property type="term" value="C:cytoplasm"/>
    <property type="evidence" value="ECO:0007669"/>
    <property type="project" value="TreeGrafter"/>
</dbReference>
<dbReference type="PANTHER" id="PTHR21708:SF26">
    <property type="entry name" value="2-DEHYDROPANTOATE 2-REDUCTASE"/>
    <property type="match status" value="1"/>
</dbReference>
<dbReference type="Proteomes" id="UP000318405">
    <property type="component" value="Unassembled WGS sequence"/>
</dbReference>
<evidence type="ECO:0000259" key="12">
    <source>
        <dbReference type="Pfam" id="PF08546"/>
    </source>
</evidence>
<evidence type="ECO:0000256" key="2">
    <source>
        <dbReference type="ARBA" id="ARBA00007870"/>
    </source>
</evidence>
<comment type="catalytic activity">
    <reaction evidence="9 10">
        <text>(R)-pantoate + NADP(+) = 2-dehydropantoate + NADPH + H(+)</text>
        <dbReference type="Rhea" id="RHEA:16233"/>
        <dbReference type="ChEBI" id="CHEBI:11561"/>
        <dbReference type="ChEBI" id="CHEBI:15378"/>
        <dbReference type="ChEBI" id="CHEBI:15980"/>
        <dbReference type="ChEBI" id="CHEBI:57783"/>
        <dbReference type="ChEBI" id="CHEBI:58349"/>
        <dbReference type="EC" id="1.1.1.169"/>
    </reaction>
</comment>
<accession>A0A556ANJ6</accession>
<dbReference type="FunFam" id="1.10.1040.10:FF:000017">
    <property type="entry name" value="2-dehydropantoate 2-reductase"/>
    <property type="match status" value="1"/>
</dbReference>
<evidence type="ECO:0000256" key="3">
    <source>
        <dbReference type="ARBA" id="ARBA00013014"/>
    </source>
</evidence>
<name>A0A556ANJ6_9BURK</name>
<comment type="similarity">
    <text evidence="2 10">Belongs to the ketopantoate reductase family.</text>
</comment>
<keyword evidence="7 10" id="KW-0560">Oxidoreductase</keyword>
<dbReference type="NCBIfam" id="TIGR00745">
    <property type="entry name" value="apbA_panE"/>
    <property type="match status" value="1"/>
</dbReference>
<evidence type="ECO:0000313" key="13">
    <source>
        <dbReference type="EMBL" id="TSH94460.1"/>
    </source>
</evidence>
<proteinExistence type="inferred from homology"/>
<evidence type="ECO:0000313" key="14">
    <source>
        <dbReference type="Proteomes" id="UP000318405"/>
    </source>
</evidence>
<sequence>MKIAVMGAGAVGCYYGAMLARAGHEVALVGRPMHVEAMRRDGLRLESAAWTGAVPVSATTSAAGVAGAEVVLFCVKATDTERTAAQMAPHLAADATVISLQNGVDNVERLAARLGQVVVPGVVYAAVAMAGPGIVRHRGGGELVLGAAPGIECVAQALRAAGVDAAVSSRVAGALWAKLITNCAYNALSAIVQRPYGELVQGENVWAVMRDAVDECIAVAGAAGIELPDGIWAGVEKIAVTMPAQVSSTAQDLARGKPSEIDHLNGYVLRKGAQLGVATPVNRALHALVRLLEQRRHGHAAPG</sequence>
<dbReference type="Gene3D" id="1.10.1040.10">
    <property type="entry name" value="N-(1-d-carboxylethyl)-l-norvaline Dehydrogenase, domain 2"/>
    <property type="match status" value="1"/>
</dbReference>
<dbReference type="Pfam" id="PF08546">
    <property type="entry name" value="ApbA_C"/>
    <property type="match status" value="1"/>
</dbReference>
<evidence type="ECO:0000256" key="4">
    <source>
        <dbReference type="ARBA" id="ARBA00019465"/>
    </source>
</evidence>
<feature type="domain" description="Ketopantoate reductase N-terminal" evidence="11">
    <location>
        <begin position="3"/>
        <end position="149"/>
    </location>
</feature>
<dbReference type="InterPro" id="IPR036291">
    <property type="entry name" value="NAD(P)-bd_dom_sf"/>
</dbReference>
<dbReference type="InterPro" id="IPR051402">
    <property type="entry name" value="KPR-Related"/>
</dbReference>
<dbReference type="InterPro" id="IPR013332">
    <property type="entry name" value="KPR_N"/>
</dbReference>
<dbReference type="AlphaFoldDB" id="A0A556ANJ6"/>
<dbReference type="SUPFAM" id="SSF51735">
    <property type="entry name" value="NAD(P)-binding Rossmann-fold domains"/>
    <property type="match status" value="1"/>
</dbReference>
<dbReference type="GO" id="GO:0008677">
    <property type="term" value="F:2-dehydropantoate 2-reductase activity"/>
    <property type="evidence" value="ECO:0007669"/>
    <property type="project" value="UniProtKB-EC"/>
</dbReference>
<dbReference type="Gene3D" id="3.40.50.720">
    <property type="entry name" value="NAD(P)-binding Rossmann-like Domain"/>
    <property type="match status" value="1"/>
</dbReference>
<comment type="function">
    <text evidence="10">Catalyzes the NADPH-dependent reduction of ketopantoate into pantoic acid.</text>
</comment>
<keyword evidence="5 10" id="KW-0566">Pantothenate biosynthesis</keyword>
<keyword evidence="14" id="KW-1185">Reference proteome</keyword>
<evidence type="ECO:0000256" key="8">
    <source>
        <dbReference type="ARBA" id="ARBA00032024"/>
    </source>
</evidence>
<dbReference type="GO" id="GO:0015940">
    <property type="term" value="P:pantothenate biosynthetic process"/>
    <property type="evidence" value="ECO:0007669"/>
    <property type="project" value="UniProtKB-UniPathway"/>
</dbReference>
<keyword evidence="6 10" id="KW-0521">NADP</keyword>